<organism evidence="2 3">
    <name type="scientific">Mesorhabditis spiculigera</name>
    <dbReference type="NCBI Taxonomy" id="96644"/>
    <lineage>
        <taxon>Eukaryota</taxon>
        <taxon>Metazoa</taxon>
        <taxon>Ecdysozoa</taxon>
        <taxon>Nematoda</taxon>
        <taxon>Chromadorea</taxon>
        <taxon>Rhabditida</taxon>
        <taxon>Rhabditina</taxon>
        <taxon>Rhabditomorpha</taxon>
        <taxon>Rhabditoidea</taxon>
        <taxon>Rhabditidae</taxon>
        <taxon>Mesorhabditinae</taxon>
        <taxon>Mesorhabditis</taxon>
    </lineage>
</organism>
<proteinExistence type="predicted"/>
<feature type="region of interest" description="Disordered" evidence="1">
    <location>
        <begin position="76"/>
        <end position="115"/>
    </location>
</feature>
<accession>A0AA36DBZ0</accession>
<feature type="region of interest" description="Disordered" evidence="1">
    <location>
        <begin position="12"/>
        <end position="33"/>
    </location>
</feature>
<feature type="compositionally biased region" description="Polar residues" evidence="1">
    <location>
        <begin position="340"/>
        <end position="358"/>
    </location>
</feature>
<gene>
    <name evidence="2" type="ORF">MSPICULIGERA_LOCUS22525</name>
</gene>
<feature type="region of interest" description="Disordered" evidence="1">
    <location>
        <begin position="159"/>
        <end position="226"/>
    </location>
</feature>
<dbReference type="AlphaFoldDB" id="A0AA36DBZ0"/>
<feature type="region of interest" description="Disordered" evidence="1">
    <location>
        <begin position="304"/>
        <end position="427"/>
    </location>
</feature>
<evidence type="ECO:0000256" key="1">
    <source>
        <dbReference type="SAM" id="MobiDB-lite"/>
    </source>
</evidence>
<feature type="compositionally biased region" description="Basic and acidic residues" evidence="1">
    <location>
        <begin position="105"/>
        <end position="115"/>
    </location>
</feature>
<dbReference type="Proteomes" id="UP001177023">
    <property type="component" value="Unassembled WGS sequence"/>
</dbReference>
<feature type="compositionally biased region" description="Low complexity" evidence="1">
    <location>
        <begin position="402"/>
        <end position="412"/>
    </location>
</feature>
<feature type="region of interest" description="Disordered" evidence="1">
    <location>
        <begin position="243"/>
        <end position="272"/>
    </location>
</feature>
<evidence type="ECO:0000313" key="3">
    <source>
        <dbReference type="Proteomes" id="UP001177023"/>
    </source>
</evidence>
<comment type="caution">
    <text evidence="2">The sequence shown here is derived from an EMBL/GenBank/DDBJ whole genome shotgun (WGS) entry which is preliminary data.</text>
</comment>
<keyword evidence="3" id="KW-1185">Reference proteome</keyword>
<feature type="compositionally biased region" description="Basic and acidic residues" evidence="1">
    <location>
        <begin position="413"/>
        <end position="425"/>
    </location>
</feature>
<feature type="non-terminal residue" evidence="2">
    <location>
        <position position="1"/>
    </location>
</feature>
<evidence type="ECO:0000313" key="2">
    <source>
        <dbReference type="EMBL" id="CAJ0584472.1"/>
    </source>
</evidence>
<feature type="compositionally biased region" description="Low complexity" evidence="1">
    <location>
        <begin position="210"/>
        <end position="222"/>
    </location>
</feature>
<protein>
    <submittedName>
        <fullName evidence="2">Uncharacterized protein</fullName>
    </submittedName>
</protein>
<sequence length="644" mass="71294">MIYKFQVNQKLQISQKKKAKMSNRLNSNPDARRRLDEEQVAHLLSLKLPIPPKLKRTQMEMQRNLGTNYYQNHGHTQGFVPATREGQNRYPAQPRTTGQRRGGATKRENNRKTEDEMAAGLKSAIAAAKNLNTAPQKYTVDVDGPEITLIEPCFAPVHDEIDDTPSKPGASIAVPTTPAASKSETKNSELPGPLPLSAKEPAVKDKEENAAPIASSSAPAKPSKGDGFFNKIAKKIKLKNPLKRKTAKALEKMDPIMEHGDEEAEVEPKMASPQPVVVLEPVDIPEIVVTDSETIVEPVIEIAREKPANVRQKKDKPKNEEPEFRPTGILQPDRVKKRQNQAAAPPQQSTNWQFQQQHYGPPQNGYQHGYNHYYGQPYSNGYAENWQNYPDARGRNQRPMQNPARGQGANRGRGNENVRGSERAARGTQRPVFEPKNVAVPTKAPSENGGTIGVRQDKLWHVMQKKIEEEPKVETADEQEAAAAQCVDKLVREVIKAEVAARKAAQKVEKAVVQSVKQVEVAQKVDPAKQIVIKPAEPVKSIENVPRVEPTGISYVQPTKKVAQESVADGLDLTMFSFLDAHDRAEASALSALNLDAAENDEDRASIVRTALWASAQEPRTLGSEQLSYTHLTQIAQHYAAMKK</sequence>
<feature type="compositionally biased region" description="Basic and acidic residues" evidence="1">
    <location>
        <begin position="248"/>
        <end position="259"/>
    </location>
</feature>
<dbReference type="EMBL" id="CATQJA010002696">
    <property type="protein sequence ID" value="CAJ0584472.1"/>
    <property type="molecule type" value="Genomic_DNA"/>
</dbReference>
<reference evidence="2" key="1">
    <citation type="submission" date="2023-06" db="EMBL/GenBank/DDBJ databases">
        <authorList>
            <person name="Delattre M."/>
        </authorList>
    </citation>
    <scope>NUCLEOTIDE SEQUENCE</scope>
    <source>
        <strain evidence="2">AF72</strain>
    </source>
</reference>
<name>A0AA36DBZ0_9BILA</name>
<feature type="compositionally biased region" description="Low complexity" evidence="1">
    <location>
        <begin position="363"/>
        <end position="376"/>
    </location>
</feature>